<reference evidence="2" key="1">
    <citation type="submission" date="2014-09" db="EMBL/GenBank/DDBJ databases">
        <authorList>
            <person name="Magalhaes I.L.F."/>
            <person name="Oliveira U."/>
            <person name="Santos F.R."/>
            <person name="Vidigal T.H.D.A."/>
            <person name="Brescovit A.D."/>
            <person name="Santos A.J."/>
        </authorList>
    </citation>
    <scope>NUCLEOTIDE SEQUENCE</scope>
    <source>
        <tissue evidence="2">Shoot tissue taken approximately 20 cm above the soil surface</tissue>
    </source>
</reference>
<protein>
    <submittedName>
        <fullName evidence="2">Uncharacterized protein</fullName>
    </submittedName>
</protein>
<accession>A0A0A8Y5B8</accession>
<evidence type="ECO:0000313" key="2">
    <source>
        <dbReference type="EMBL" id="JAD20148.1"/>
    </source>
</evidence>
<name>A0A0A8Y5B8_ARUDO</name>
<feature type="region of interest" description="Disordered" evidence="1">
    <location>
        <begin position="1"/>
        <end position="40"/>
    </location>
</feature>
<evidence type="ECO:0000256" key="1">
    <source>
        <dbReference type="SAM" id="MobiDB-lite"/>
    </source>
</evidence>
<sequence length="40" mass="4562">MARSTSRRPARRRSPTQRIRATPSTRVRPGRTTRSPSALE</sequence>
<dbReference type="EMBL" id="GBRH01277747">
    <property type="protein sequence ID" value="JAD20148.1"/>
    <property type="molecule type" value="Transcribed_RNA"/>
</dbReference>
<dbReference type="AlphaFoldDB" id="A0A0A8Y5B8"/>
<feature type="compositionally biased region" description="Basic residues" evidence="1">
    <location>
        <begin position="1"/>
        <end position="15"/>
    </location>
</feature>
<proteinExistence type="predicted"/>
<organism evidence="2">
    <name type="scientific">Arundo donax</name>
    <name type="common">Giant reed</name>
    <name type="synonym">Donax arundinaceus</name>
    <dbReference type="NCBI Taxonomy" id="35708"/>
    <lineage>
        <taxon>Eukaryota</taxon>
        <taxon>Viridiplantae</taxon>
        <taxon>Streptophyta</taxon>
        <taxon>Embryophyta</taxon>
        <taxon>Tracheophyta</taxon>
        <taxon>Spermatophyta</taxon>
        <taxon>Magnoliopsida</taxon>
        <taxon>Liliopsida</taxon>
        <taxon>Poales</taxon>
        <taxon>Poaceae</taxon>
        <taxon>PACMAD clade</taxon>
        <taxon>Arundinoideae</taxon>
        <taxon>Arundineae</taxon>
        <taxon>Arundo</taxon>
    </lineage>
</organism>
<reference evidence="2" key="2">
    <citation type="journal article" date="2015" name="Data Brief">
        <title>Shoot transcriptome of the giant reed, Arundo donax.</title>
        <authorList>
            <person name="Barrero R.A."/>
            <person name="Guerrero F.D."/>
            <person name="Moolhuijzen P."/>
            <person name="Goolsby J.A."/>
            <person name="Tidwell J."/>
            <person name="Bellgard S.E."/>
            <person name="Bellgard M.I."/>
        </authorList>
    </citation>
    <scope>NUCLEOTIDE SEQUENCE</scope>
    <source>
        <tissue evidence="2">Shoot tissue taken approximately 20 cm above the soil surface</tissue>
    </source>
</reference>